<dbReference type="EC" id="1.1.5.3" evidence="6"/>
<dbReference type="InterPro" id="IPR006076">
    <property type="entry name" value="FAD-dep_OxRdtase"/>
</dbReference>
<keyword evidence="9" id="KW-1185">Reference proteome</keyword>
<organism evidence="8 9">
    <name type="scientific">Sulfuritalea hydrogenivorans sk43H</name>
    <dbReference type="NCBI Taxonomy" id="1223802"/>
    <lineage>
        <taxon>Bacteria</taxon>
        <taxon>Pseudomonadati</taxon>
        <taxon>Pseudomonadota</taxon>
        <taxon>Betaproteobacteria</taxon>
        <taxon>Nitrosomonadales</taxon>
        <taxon>Sterolibacteriaceae</taxon>
        <taxon>Sulfuritalea</taxon>
    </lineage>
</organism>
<dbReference type="PANTHER" id="PTHR11985">
    <property type="entry name" value="GLYCEROL-3-PHOSPHATE DEHYDROGENASE"/>
    <property type="match status" value="1"/>
</dbReference>
<keyword evidence="4" id="KW-0274">FAD</keyword>
<dbReference type="NCBIfam" id="NF009906">
    <property type="entry name" value="PRK13369.1"/>
    <property type="match status" value="1"/>
</dbReference>
<dbReference type="Gene3D" id="6.10.250.1890">
    <property type="match status" value="1"/>
</dbReference>
<dbReference type="STRING" id="1223802.SUTH_01408"/>
<evidence type="ECO:0000256" key="2">
    <source>
        <dbReference type="ARBA" id="ARBA00007330"/>
    </source>
</evidence>
<keyword evidence="3 6" id="KW-0285">Flavoprotein</keyword>
<dbReference type="GO" id="GO:0004368">
    <property type="term" value="F:glycerol-3-phosphate dehydrogenase (quinone) activity"/>
    <property type="evidence" value="ECO:0007669"/>
    <property type="project" value="UniProtKB-EC"/>
</dbReference>
<gene>
    <name evidence="8" type="ORF">SUTH_01408</name>
</gene>
<dbReference type="Pfam" id="PF01266">
    <property type="entry name" value="DAO"/>
    <property type="match status" value="1"/>
</dbReference>
<comment type="catalytic activity">
    <reaction evidence="6">
        <text>a quinone + sn-glycerol 3-phosphate = dihydroxyacetone phosphate + a quinol</text>
        <dbReference type="Rhea" id="RHEA:18977"/>
        <dbReference type="ChEBI" id="CHEBI:24646"/>
        <dbReference type="ChEBI" id="CHEBI:57597"/>
        <dbReference type="ChEBI" id="CHEBI:57642"/>
        <dbReference type="ChEBI" id="CHEBI:132124"/>
        <dbReference type="EC" id="1.1.5.3"/>
    </reaction>
</comment>
<dbReference type="PROSITE" id="PS00977">
    <property type="entry name" value="FAD_G3PDH_1"/>
    <property type="match status" value="1"/>
</dbReference>
<dbReference type="GO" id="GO:0009331">
    <property type="term" value="C:glycerol-3-phosphate dehydrogenase (FAD) complex"/>
    <property type="evidence" value="ECO:0007669"/>
    <property type="project" value="UniProtKB-UniRule"/>
</dbReference>
<comment type="similarity">
    <text evidence="2 6">Belongs to the FAD-dependent glycerol-3-phosphate dehydrogenase family.</text>
</comment>
<evidence type="ECO:0000256" key="4">
    <source>
        <dbReference type="ARBA" id="ARBA00022827"/>
    </source>
</evidence>
<dbReference type="Gene3D" id="3.30.9.10">
    <property type="entry name" value="D-Amino Acid Oxidase, subunit A, domain 2"/>
    <property type="match status" value="1"/>
</dbReference>
<dbReference type="InterPro" id="IPR038299">
    <property type="entry name" value="DAO_C_sf"/>
</dbReference>
<dbReference type="KEGG" id="shd:SUTH_01408"/>
<protein>
    <recommendedName>
        <fullName evidence="6">Glycerol-3-phosphate dehydrogenase</fullName>
        <ecNumber evidence="6">1.1.5.3</ecNumber>
    </recommendedName>
</protein>
<dbReference type="AlphaFoldDB" id="W0SE43"/>
<dbReference type="GO" id="GO:0046168">
    <property type="term" value="P:glycerol-3-phosphate catabolic process"/>
    <property type="evidence" value="ECO:0007669"/>
    <property type="project" value="TreeGrafter"/>
</dbReference>
<evidence type="ECO:0000256" key="1">
    <source>
        <dbReference type="ARBA" id="ARBA00001974"/>
    </source>
</evidence>
<sequence length="501" mass="55197">MSADALPSSPPIDLLVIGGGINGAGIARDAAGRGFSVALVERGDLAGATSSASSKLVHGGLRYLEQFEFRLVAEALAERETLLRMAPHLVWPARFIMPHVPWLRPRWMIRAGLFLYDHLGGHHADALLPGSASVRLDRPPYDAGLQARYRHGFIYSDCRTDDARLVIANARDAQRLGARILPRTELVAARRVDGFWQARFGNGETLRARAIANVAGPWVKDVLNQRLGVPSTDSVRLVRGSHLVLPRLYAGEHAFILQNDDRRVVFMIPWEGRFTLLGTTDVVETGDPLHPQATAEEAAYLCAAAGRYLRQAPRPQDAVWRYAGVRPLYDDGSGDPSAITRDYTLRLDGDGQAPVLSVFGGKLTTYRRLAEQVVDKLAATLGARRPAWTEASTLPGGAMPASGLDDFVRREIAPRYPWLAEAQRDALARRHGSELPDLLGAARGPDDLGEDFGGGLCERELEWMLAREWAHSADDILWRRSKCGLHMTPEQRERVGRWLGE</sequence>
<dbReference type="Gene3D" id="3.50.50.60">
    <property type="entry name" value="FAD/NAD(P)-binding domain"/>
    <property type="match status" value="1"/>
</dbReference>
<dbReference type="InterPro" id="IPR036188">
    <property type="entry name" value="FAD/NAD-bd_sf"/>
</dbReference>
<reference evidence="8 9" key="1">
    <citation type="journal article" date="2014" name="Syst. Appl. Microbiol.">
        <title>Complete genomes of freshwater sulfur oxidizers Sulfuricella denitrificans skB26 and Sulfuritalea hydrogenivorans sk43H: genetic insights into the sulfur oxidation pathway of betaproteobacteria.</title>
        <authorList>
            <person name="Watanabe T."/>
            <person name="Kojima H."/>
            <person name="Fukui M."/>
        </authorList>
    </citation>
    <scope>NUCLEOTIDE SEQUENCE [LARGE SCALE GENOMIC DNA]</scope>
    <source>
        <strain evidence="8">DSM22779</strain>
    </source>
</reference>
<dbReference type="EMBL" id="AP012547">
    <property type="protein sequence ID" value="BAO29207.1"/>
    <property type="molecule type" value="Genomic_DNA"/>
</dbReference>
<evidence type="ECO:0000259" key="7">
    <source>
        <dbReference type="Pfam" id="PF01266"/>
    </source>
</evidence>
<evidence type="ECO:0000313" key="8">
    <source>
        <dbReference type="EMBL" id="BAO29207.1"/>
    </source>
</evidence>
<feature type="domain" description="FAD dependent oxidoreductase" evidence="7">
    <location>
        <begin position="13"/>
        <end position="366"/>
    </location>
</feature>
<evidence type="ECO:0000256" key="6">
    <source>
        <dbReference type="RuleBase" id="RU361217"/>
    </source>
</evidence>
<dbReference type="SUPFAM" id="SSF54373">
    <property type="entry name" value="FAD-linked reductases, C-terminal domain"/>
    <property type="match status" value="1"/>
</dbReference>
<comment type="cofactor">
    <cofactor evidence="1 6">
        <name>FAD</name>
        <dbReference type="ChEBI" id="CHEBI:57692"/>
    </cofactor>
</comment>
<dbReference type="OrthoDB" id="9766796at2"/>
<evidence type="ECO:0000256" key="5">
    <source>
        <dbReference type="ARBA" id="ARBA00023002"/>
    </source>
</evidence>
<dbReference type="SUPFAM" id="SSF51905">
    <property type="entry name" value="FAD/NAD(P)-binding domain"/>
    <property type="match status" value="1"/>
</dbReference>
<name>W0SE43_9PROT</name>
<dbReference type="Proteomes" id="UP000031637">
    <property type="component" value="Chromosome"/>
</dbReference>
<keyword evidence="5 6" id="KW-0560">Oxidoreductase</keyword>
<dbReference type="NCBIfam" id="NF008899">
    <property type="entry name" value="PRK12266.1"/>
    <property type="match status" value="1"/>
</dbReference>
<dbReference type="PANTHER" id="PTHR11985:SF15">
    <property type="entry name" value="GLYCEROL-3-PHOSPHATE DEHYDROGENASE, MITOCHONDRIAL"/>
    <property type="match status" value="1"/>
</dbReference>
<accession>W0SE43</accession>
<dbReference type="PROSITE" id="PS00978">
    <property type="entry name" value="FAD_G3PDH_2"/>
    <property type="match status" value="1"/>
</dbReference>
<dbReference type="InterPro" id="IPR000447">
    <property type="entry name" value="G3P_DH_FAD-dep"/>
</dbReference>
<evidence type="ECO:0000256" key="3">
    <source>
        <dbReference type="ARBA" id="ARBA00022630"/>
    </source>
</evidence>
<dbReference type="RefSeq" id="WP_041098169.1">
    <property type="nucleotide sequence ID" value="NZ_AP012547.1"/>
</dbReference>
<proteinExistence type="inferred from homology"/>
<evidence type="ECO:0000313" key="9">
    <source>
        <dbReference type="Proteomes" id="UP000031637"/>
    </source>
</evidence>
<dbReference type="Gene3D" id="1.10.8.870">
    <property type="entry name" value="Alpha-glycerophosphate oxidase, cap domain"/>
    <property type="match status" value="1"/>
</dbReference>
<dbReference type="HOGENOM" id="CLU_015740_5_0_4"/>
<dbReference type="PRINTS" id="PR01001">
    <property type="entry name" value="FADG3PDH"/>
</dbReference>